<comment type="caution">
    <text evidence="2">The sequence shown here is derived from an EMBL/GenBank/DDBJ whole genome shotgun (WGS) entry which is preliminary data.</text>
</comment>
<dbReference type="Gene3D" id="2.70.50.70">
    <property type="match status" value="1"/>
</dbReference>
<feature type="domain" description="DUF4469" evidence="1">
    <location>
        <begin position="21"/>
        <end position="80"/>
    </location>
</feature>
<dbReference type="Pfam" id="PF14734">
    <property type="entry name" value="DUF4469"/>
    <property type="match status" value="1"/>
</dbReference>
<dbReference type="Proteomes" id="UP000011705">
    <property type="component" value="Chromosome"/>
</dbReference>
<protein>
    <recommendedName>
        <fullName evidence="1">DUF4469 domain-containing protein</fullName>
    </recommendedName>
</protein>
<reference evidence="2" key="1">
    <citation type="submission" date="2012-01" db="EMBL/GenBank/DDBJ databases">
        <title>The Genome Sequence of Treponema denticola H-22.</title>
        <authorList>
            <consortium name="The Broad Institute Genome Sequencing Platform"/>
            <person name="Earl A."/>
            <person name="Ward D."/>
            <person name="Feldgarden M."/>
            <person name="Gevers D."/>
            <person name="Blanton J.M."/>
            <person name="Fenno C.J."/>
            <person name="Baranova O.V."/>
            <person name="Mathney J."/>
            <person name="Dewhirst F.E."/>
            <person name="Izard J."/>
            <person name="Young S.K."/>
            <person name="Zeng Q."/>
            <person name="Gargeya S."/>
            <person name="Fitzgerald M."/>
            <person name="Haas B."/>
            <person name="Abouelleil A."/>
            <person name="Alvarado L."/>
            <person name="Arachchi H.M."/>
            <person name="Berlin A."/>
            <person name="Chapman S.B."/>
            <person name="Gearin G."/>
            <person name="Goldberg J."/>
            <person name="Griggs A."/>
            <person name="Gujja S."/>
            <person name="Hansen M."/>
            <person name="Heiman D."/>
            <person name="Howarth C."/>
            <person name="Larimer J."/>
            <person name="Lui A."/>
            <person name="MacDonald P.J.P."/>
            <person name="McCowen C."/>
            <person name="Montmayeur A."/>
            <person name="Murphy C."/>
            <person name="Neiman D."/>
            <person name="Pearson M."/>
            <person name="Priest M."/>
            <person name="Roberts A."/>
            <person name="Saif S."/>
            <person name="Shea T."/>
            <person name="Sisk P."/>
            <person name="Stolte C."/>
            <person name="Sykes S."/>
            <person name="Wortman J."/>
            <person name="Nusbaum C."/>
            <person name="Birren B."/>
        </authorList>
    </citation>
    <scope>NUCLEOTIDE SEQUENCE [LARGE SCALE GENOMIC DNA]</scope>
    <source>
        <strain evidence="2">H-22</strain>
    </source>
</reference>
<evidence type="ECO:0000259" key="1">
    <source>
        <dbReference type="Pfam" id="PF14734"/>
    </source>
</evidence>
<dbReference type="EMBL" id="AGDV01000006">
    <property type="protein sequence ID" value="EMB34888.1"/>
    <property type="molecule type" value="Genomic_DNA"/>
</dbReference>
<dbReference type="AlphaFoldDB" id="A0A0E2EIT3"/>
<proteinExistence type="predicted"/>
<gene>
    <name evidence="2" type="ORF">HMPREF9726_00654</name>
</gene>
<organism evidence="2">
    <name type="scientific">Treponema denticola H-22</name>
    <dbReference type="NCBI Taxonomy" id="999432"/>
    <lineage>
        <taxon>Bacteria</taxon>
        <taxon>Pseudomonadati</taxon>
        <taxon>Spirochaetota</taxon>
        <taxon>Spirochaetia</taxon>
        <taxon>Spirochaetales</taxon>
        <taxon>Treponemataceae</taxon>
        <taxon>Treponema</taxon>
    </lineage>
</organism>
<name>A0A0E2EIT3_TREDN</name>
<dbReference type="InterPro" id="IPR027824">
    <property type="entry name" value="DUF4469"/>
</dbReference>
<sequence>MLKYSLKTETANIGPCIMGVSDKQNGTITIDSVMEILGSRLKFDPKDAEQGVLAVSGSKTVRCASVIENNSGRLIVLLNQVFRQEDNGYITN</sequence>
<dbReference type="HOGENOM" id="CLU_2412279_0_0_12"/>
<dbReference type="RefSeq" id="WP_002674981.1">
    <property type="nucleotide sequence ID" value="NZ_CM001795.1"/>
</dbReference>
<evidence type="ECO:0000313" key="2">
    <source>
        <dbReference type="EMBL" id="EMB34888.1"/>
    </source>
</evidence>
<accession>A0A0E2EIT3</accession>
<dbReference type="PATRIC" id="fig|999432.5.peg.682"/>